<evidence type="ECO:0000313" key="3">
    <source>
        <dbReference type="Proteomes" id="UP000235786"/>
    </source>
</evidence>
<feature type="compositionally biased region" description="Low complexity" evidence="1">
    <location>
        <begin position="19"/>
        <end position="40"/>
    </location>
</feature>
<feature type="region of interest" description="Disordered" evidence="1">
    <location>
        <begin position="1"/>
        <end position="40"/>
    </location>
</feature>
<organism evidence="2 3">
    <name type="scientific">Hyaloscypha variabilis (strain UAMH 11265 / GT02V1 / F)</name>
    <name type="common">Meliniomyces variabilis</name>
    <dbReference type="NCBI Taxonomy" id="1149755"/>
    <lineage>
        <taxon>Eukaryota</taxon>
        <taxon>Fungi</taxon>
        <taxon>Dikarya</taxon>
        <taxon>Ascomycota</taxon>
        <taxon>Pezizomycotina</taxon>
        <taxon>Leotiomycetes</taxon>
        <taxon>Helotiales</taxon>
        <taxon>Hyaloscyphaceae</taxon>
        <taxon>Hyaloscypha</taxon>
        <taxon>Hyaloscypha variabilis</taxon>
    </lineage>
</organism>
<gene>
    <name evidence="2" type="ORF">L207DRAFT_573678</name>
</gene>
<proteinExistence type="predicted"/>
<evidence type="ECO:0000256" key="1">
    <source>
        <dbReference type="SAM" id="MobiDB-lite"/>
    </source>
</evidence>
<dbReference type="AlphaFoldDB" id="A0A2J6QVD8"/>
<protein>
    <submittedName>
        <fullName evidence="2">Uncharacterized protein</fullName>
    </submittedName>
</protein>
<dbReference type="Proteomes" id="UP000235786">
    <property type="component" value="Unassembled WGS sequence"/>
</dbReference>
<sequence length="185" mass="20697">MELFPKTRTSRPPAKRRSSNNGSRSSSYSGSSCSSDTYSSNTYSGKNYVVNNLNTGNYCPKDRYSGSGYTVNNGNFPRNDNSRREYPGSIYSTGRRLSTAANTSTISKMDKFLTRGERAADELRHFGELFGEIPRLQAAGSIMKIGGASAKAIIVVCQKCKKKFQDWREARHRKNCNYEYCNRCG</sequence>
<reference evidence="2 3" key="1">
    <citation type="submission" date="2016-04" db="EMBL/GenBank/DDBJ databases">
        <title>A degradative enzymes factory behind the ericoid mycorrhizal symbiosis.</title>
        <authorList>
            <consortium name="DOE Joint Genome Institute"/>
            <person name="Martino E."/>
            <person name="Morin E."/>
            <person name="Grelet G."/>
            <person name="Kuo A."/>
            <person name="Kohler A."/>
            <person name="Daghino S."/>
            <person name="Barry K."/>
            <person name="Choi C."/>
            <person name="Cichocki N."/>
            <person name="Clum A."/>
            <person name="Copeland A."/>
            <person name="Hainaut M."/>
            <person name="Haridas S."/>
            <person name="Labutti K."/>
            <person name="Lindquist E."/>
            <person name="Lipzen A."/>
            <person name="Khouja H.-R."/>
            <person name="Murat C."/>
            <person name="Ohm R."/>
            <person name="Olson A."/>
            <person name="Spatafora J."/>
            <person name="Veneault-Fourrey C."/>
            <person name="Henrissat B."/>
            <person name="Grigoriev I."/>
            <person name="Martin F."/>
            <person name="Perotto S."/>
        </authorList>
    </citation>
    <scope>NUCLEOTIDE SEQUENCE [LARGE SCALE GENOMIC DNA]</scope>
    <source>
        <strain evidence="2 3">F</strain>
    </source>
</reference>
<name>A0A2J6QVD8_HYAVF</name>
<keyword evidence="3" id="KW-1185">Reference proteome</keyword>
<accession>A0A2J6QVD8</accession>
<evidence type="ECO:0000313" key="2">
    <source>
        <dbReference type="EMBL" id="PMD30234.1"/>
    </source>
</evidence>
<dbReference type="EMBL" id="KZ613968">
    <property type="protein sequence ID" value="PMD30234.1"/>
    <property type="molecule type" value="Genomic_DNA"/>
</dbReference>